<dbReference type="PANTHER" id="PTHR42782:SF4">
    <property type="entry name" value="DUF455 DOMAIN-CONTAINING PROTEIN"/>
    <property type="match status" value="1"/>
</dbReference>
<dbReference type="EMBL" id="JAJAGQ010000019">
    <property type="protein sequence ID" value="KAJ8534555.1"/>
    <property type="molecule type" value="Genomic_DNA"/>
</dbReference>
<dbReference type="PANTHER" id="PTHR42782">
    <property type="entry name" value="SI:CH73-314G15.3"/>
    <property type="match status" value="1"/>
</dbReference>
<comment type="caution">
    <text evidence="1">The sequence shown here is derived from an EMBL/GenBank/DDBJ whole genome shotgun (WGS) entry which is preliminary data.</text>
</comment>
<dbReference type="OrthoDB" id="426882at2759"/>
<dbReference type="SUPFAM" id="SSF47240">
    <property type="entry name" value="Ferritin-like"/>
    <property type="match status" value="1"/>
</dbReference>
<dbReference type="AlphaFoldDB" id="A0A9Q1LDG3"/>
<dbReference type="InterPro" id="IPR011197">
    <property type="entry name" value="UCP012318"/>
</dbReference>
<keyword evidence="2" id="KW-1185">Reference proteome</keyword>
<gene>
    <name evidence="1" type="ORF">K7X08_016283</name>
</gene>
<dbReference type="Proteomes" id="UP001152561">
    <property type="component" value="Unassembled WGS sequence"/>
</dbReference>
<dbReference type="Pfam" id="PF04305">
    <property type="entry name" value="DUF455"/>
    <property type="match status" value="1"/>
</dbReference>
<organism evidence="1 2">
    <name type="scientific">Anisodus acutangulus</name>
    <dbReference type="NCBI Taxonomy" id="402998"/>
    <lineage>
        <taxon>Eukaryota</taxon>
        <taxon>Viridiplantae</taxon>
        <taxon>Streptophyta</taxon>
        <taxon>Embryophyta</taxon>
        <taxon>Tracheophyta</taxon>
        <taxon>Spermatophyta</taxon>
        <taxon>Magnoliopsida</taxon>
        <taxon>eudicotyledons</taxon>
        <taxon>Gunneridae</taxon>
        <taxon>Pentapetalae</taxon>
        <taxon>asterids</taxon>
        <taxon>lamiids</taxon>
        <taxon>Solanales</taxon>
        <taxon>Solanaceae</taxon>
        <taxon>Solanoideae</taxon>
        <taxon>Hyoscyameae</taxon>
        <taxon>Anisodus</taxon>
    </lineage>
</organism>
<name>A0A9Q1LDG3_9SOLA</name>
<dbReference type="CDD" id="cd00657">
    <property type="entry name" value="Ferritin_like"/>
    <property type="match status" value="1"/>
</dbReference>
<accession>A0A9Q1LDG3</accession>
<proteinExistence type="predicted"/>
<dbReference type="InterPro" id="IPR007402">
    <property type="entry name" value="DUF455"/>
</dbReference>
<dbReference type="InterPro" id="IPR009078">
    <property type="entry name" value="Ferritin-like_SF"/>
</dbReference>
<dbReference type="PIRSF" id="PIRSF012318">
    <property type="entry name" value="UCP012318"/>
    <property type="match status" value="1"/>
</dbReference>
<protein>
    <submittedName>
        <fullName evidence="1">Uncharacterized protein</fullName>
    </submittedName>
</protein>
<sequence>MLHNLAYVELNAIDLAWDAVVRFSPYSDLLGDGFFADFAHVADEESHHFAWCSQRLSELGVCYGDMHAHNLLWRECEKSSNTVAARLASIPLVQEARGLDAGPWLVQKLIGFGDHRTSNIVSRIADEEPLPQLSEVHFIVFVLFRCKHSPASLVNSLISFTDLLEEHSMEIKGPFNHLARDEAGLPQEWYDPSSSVDDKQKKLSQAIGLSSRPPFCFAFSYRLSHRHHHLDRRVDVELHMSVLPLRNCDG</sequence>
<reference evidence="2" key="1">
    <citation type="journal article" date="2023" name="Proc. Natl. Acad. Sci. U.S.A.">
        <title>Genomic and structural basis for evolution of tropane alkaloid biosynthesis.</title>
        <authorList>
            <person name="Wanga Y.-J."/>
            <person name="Taina T."/>
            <person name="Yua J.-Y."/>
            <person name="Lia J."/>
            <person name="Xua B."/>
            <person name="Chenc J."/>
            <person name="D'Auriad J.C."/>
            <person name="Huanga J.-P."/>
            <person name="Huanga S.-X."/>
        </authorList>
    </citation>
    <scope>NUCLEOTIDE SEQUENCE [LARGE SCALE GENOMIC DNA]</scope>
    <source>
        <strain evidence="2">cv. KIB-2019</strain>
    </source>
</reference>
<evidence type="ECO:0000313" key="1">
    <source>
        <dbReference type="EMBL" id="KAJ8534555.1"/>
    </source>
</evidence>
<evidence type="ECO:0000313" key="2">
    <source>
        <dbReference type="Proteomes" id="UP001152561"/>
    </source>
</evidence>